<keyword evidence="1" id="KW-0472">Membrane</keyword>
<dbReference type="AlphaFoldDB" id="A0A165BWJ6"/>
<name>A0A165BWJ6_9APHY</name>
<proteinExistence type="predicted"/>
<dbReference type="RefSeq" id="XP_040759521.1">
    <property type="nucleotide sequence ID" value="XM_040902512.1"/>
</dbReference>
<organism evidence="2 3">
    <name type="scientific">Laetiporus sulphureus 93-53</name>
    <dbReference type="NCBI Taxonomy" id="1314785"/>
    <lineage>
        <taxon>Eukaryota</taxon>
        <taxon>Fungi</taxon>
        <taxon>Dikarya</taxon>
        <taxon>Basidiomycota</taxon>
        <taxon>Agaricomycotina</taxon>
        <taxon>Agaricomycetes</taxon>
        <taxon>Polyporales</taxon>
        <taxon>Laetiporus</taxon>
    </lineage>
</organism>
<evidence type="ECO:0000313" key="3">
    <source>
        <dbReference type="Proteomes" id="UP000076871"/>
    </source>
</evidence>
<keyword evidence="1" id="KW-1133">Transmembrane helix</keyword>
<keyword evidence="1" id="KW-0812">Transmembrane</keyword>
<feature type="transmembrane region" description="Helical" evidence="1">
    <location>
        <begin position="25"/>
        <end position="47"/>
    </location>
</feature>
<evidence type="ECO:0000256" key="1">
    <source>
        <dbReference type="SAM" id="Phobius"/>
    </source>
</evidence>
<protein>
    <submittedName>
        <fullName evidence="2">Uncharacterized protein</fullName>
    </submittedName>
</protein>
<dbReference type="Proteomes" id="UP000076871">
    <property type="component" value="Unassembled WGS sequence"/>
</dbReference>
<accession>A0A165BWJ6</accession>
<dbReference type="InParanoid" id="A0A165BWJ6"/>
<keyword evidence="3" id="KW-1185">Reference proteome</keyword>
<dbReference type="EMBL" id="KV427659">
    <property type="protein sequence ID" value="KZT01781.1"/>
    <property type="molecule type" value="Genomic_DNA"/>
</dbReference>
<dbReference type="GeneID" id="63819543"/>
<evidence type="ECO:0000313" key="2">
    <source>
        <dbReference type="EMBL" id="KZT01781.1"/>
    </source>
</evidence>
<gene>
    <name evidence="2" type="ORF">LAESUDRAFT_450424</name>
</gene>
<reference evidence="2 3" key="1">
    <citation type="journal article" date="2016" name="Mol. Biol. Evol.">
        <title>Comparative Genomics of Early-Diverging Mushroom-Forming Fungi Provides Insights into the Origins of Lignocellulose Decay Capabilities.</title>
        <authorList>
            <person name="Nagy L.G."/>
            <person name="Riley R."/>
            <person name="Tritt A."/>
            <person name="Adam C."/>
            <person name="Daum C."/>
            <person name="Floudas D."/>
            <person name="Sun H."/>
            <person name="Yadav J.S."/>
            <person name="Pangilinan J."/>
            <person name="Larsson K.H."/>
            <person name="Matsuura K."/>
            <person name="Barry K."/>
            <person name="Labutti K."/>
            <person name="Kuo R."/>
            <person name="Ohm R.A."/>
            <person name="Bhattacharya S.S."/>
            <person name="Shirouzu T."/>
            <person name="Yoshinaga Y."/>
            <person name="Martin F.M."/>
            <person name="Grigoriev I.V."/>
            <person name="Hibbett D.S."/>
        </authorList>
    </citation>
    <scope>NUCLEOTIDE SEQUENCE [LARGE SCALE GENOMIC DNA]</scope>
    <source>
        <strain evidence="2 3">93-53</strain>
    </source>
</reference>
<sequence>MVASCSTVIGHGWLVSPMAKSCFCIVYFVTIDGCFFVLLVVNLVFWLTRISIASANPYRDLSSS</sequence>